<comment type="caution">
    <text evidence="1">The sequence shown here is derived from an EMBL/GenBank/DDBJ whole genome shotgun (WGS) entry which is preliminary data.</text>
</comment>
<evidence type="ECO:0000313" key="2">
    <source>
        <dbReference type="Proteomes" id="UP000608450"/>
    </source>
</evidence>
<dbReference type="Proteomes" id="UP000608450">
    <property type="component" value="Unassembled WGS sequence"/>
</dbReference>
<accession>A0ABS0KDW5</accession>
<reference evidence="1 2" key="1">
    <citation type="submission" date="2020-11" db="EMBL/GenBank/DDBJ databases">
        <title>Enhanced detection system for hospital associated transmission using whole genome sequencing surveillance.</title>
        <authorList>
            <person name="Harrison L.H."/>
            <person name="Van Tyne D."/>
            <person name="Marsh J.W."/>
            <person name="Griffith M.P."/>
            <person name="Snyder D.J."/>
            <person name="Cooper V.S."/>
            <person name="Mustapha M."/>
        </authorList>
    </citation>
    <scope>NUCLEOTIDE SEQUENCE [LARGE SCALE GENOMIC DNA]</scope>
    <source>
        <strain evidence="1 2">PSA00705</strain>
    </source>
</reference>
<dbReference type="InterPro" id="IPR048061">
    <property type="entry name" value="GmtX-like"/>
</dbReference>
<sequence length="211" mass="23766">MTIEDDTPDALYEHLLKNAKDIRRKRSLQAVHEACRILHERKSKDFSYRAVVHLGRDRGLNPPSEKSILNPTGEHYRILISAWRKISFCEQPNTSLKSDSWISKIKEPAVRMAASIMAEELRSFKAKESRKSKIINAPIIIGELSGKMISPQLRLNDAEISALRNSINPMHLKLIGLSIGMRGEIIDSAGRVVFKPGFQMAIEKILSLPAT</sequence>
<dbReference type="RefSeq" id="WP_170859043.1">
    <property type="nucleotide sequence ID" value="NZ_CAMIIC010000003.1"/>
</dbReference>
<proteinExistence type="predicted"/>
<gene>
    <name evidence="1" type="ORF">I5I61_02375</name>
</gene>
<name>A0ABS0KDW5_PSENT</name>
<keyword evidence="2" id="KW-1185">Reference proteome</keyword>
<dbReference type="EMBL" id="JADTFC010000003">
    <property type="protein sequence ID" value="MBG6286281.1"/>
    <property type="molecule type" value="Genomic_DNA"/>
</dbReference>
<protein>
    <recommendedName>
        <fullName evidence="3">Alpha/beta hydrolase</fullName>
    </recommendedName>
</protein>
<evidence type="ECO:0008006" key="3">
    <source>
        <dbReference type="Google" id="ProtNLM"/>
    </source>
</evidence>
<evidence type="ECO:0000313" key="1">
    <source>
        <dbReference type="EMBL" id="MBG6286281.1"/>
    </source>
</evidence>
<dbReference type="NCBIfam" id="NF040692">
    <property type="entry name" value="recomb_assoc"/>
    <property type="match status" value="1"/>
</dbReference>
<organism evidence="1 2">
    <name type="scientific">Pseudomonas nitroreducens</name>
    <dbReference type="NCBI Taxonomy" id="46680"/>
    <lineage>
        <taxon>Bacteria</taxon>
        <taxon>Pseudomonadati</taxon>
        <taxon>Pseudomonadota</taxon>
        <taxon>Gammaproteobacteria</taxon>
        <taxon>Pseudomonadales</taxon>
        <taxon>Pseudomonadaceae</taxon>
        <taxon>Pseudomonas</taxon>
    </lineage>
</organism>